<dbReference type="UniPathway" id="UPA00282"/>
<evidence type="ECO:0000259" key="11">
    <source>
        <dbReference type="Pfam" id="PF03007"/>
    </source>
</evidence>
<dbReference type="SUPFAM" id="SSF52777">
    <property type="entry name" value="CoA-dependent acyltransferases"/>
    <property type="match status" value="2"/>
</dbReference>
<dbReference type="InterPro" id="IPR009721">
    <property type="entry name" value="O-acyltransferase_WSD1_C"/>
</dbReference>
<feature type="domain" description="O-acyltransferase WSD1 C-terminal" evidence="12">
    <location>
        <begin position="313"/>
        <end position="448"/>
    </location>
</feature>
<evidence type="ECO:0000256" key="8">
    <source>
        <dbReference type="ARBA" id="ARBA00023098"/>
    </source>
</evidence>
<evidence type="ECO:0000259" key="12">
    <source>
        <dbReference type="Pfam" id="PF06974"/>
    </source>
</evidence>
<sequence>MTEFMRNIDAISWSLESDPRLRSTGITLALLERSPDWDEVRYRFELMTRKMPTMRCRLVESPRPAPHRWEPDPDFDFDFHLRRVTVAEPGTFDRVLEMVRVATMEDFDRARPLWTVTLIEGLDGGEAALMCKFHHALTDGVGALQIAMTMLDFTEEPPERQVLAVFPTVPRRSWGSGYADLARYHGDLAAKMLAGAARGVPAVLSRALRRPLDTAATVTSIAGSLYRVVRPLVGAGSHVMTERSLARQIGVLEVSTSALRSAAKRRGGTLNDAFIAGLVRGLGHYHAKHGAAVSEVHLAMPISLRSDNDDMGGNRLAPTRFNVPVDIADPADQIEAIHQRTSALREEPLLSYTDLVAGVVNLLPVGVISSVVRQTDITASNVPGVPVPVYIGGARVCKYYPFGSTVGAAVSVTLLSYIDTCAMGISVDSGAVPDYDVFHDCLVGGFDEVLALGGNP</sequence>
<dbReference type="OrthoDB" id="9810950at2"/>
<comment type="catalytic activity">
    <reaction evidence="10">
        <text>an acyl-CoA + a 1,2-diacyl-sn-glycerol = a triacyl-sn-glycerol + CoA</text>
        <dbReference type="Rhea" id="RHEA:10868"/>
        <dbReference type="ChEBI" id="CHEBI:17815"/>
        <dbReference type="ChEBI" id="CHEBI:57287"/>
        <dbReference type="ChEBI" id="CHEBI:58342"/>
        <dbReference type="ChEBI" id="CHEBI:64615"/>
        <dbReference type="EC" id="2.3.1.20"/>
    </reaction>
</comment>
<dbReference type="GO" id="GO:0006071">
    <property type="term" value="P:glycerol metabolic process"/>
    <property type="evidence" value="ECO:0007669"/>
    <property type="project" value="UniProtKB-KW"/>
</dbReference>
<keyword evidence="8" id="KW-0443">Lipid metabolism</keyword>
<comment type="pathway">
    <text evidence="1">Glycerolipid metabolism; triacylglycerol biosynthesis.</text>
</comment>
<organism evidence="13 14">
    <name type="scientific">Mycobacterium szulgai</name>
    <dbReference type="NCBI Taxonomy" id="1787"/>
    <lineage>
        <taxon>Bacteria</taxon>
        <taxon>Bacillati</taxon>
        <taxon>Actinomycetota</taxon>
        <taxon>Actinomycetes</taxon>
        <taxon>Mycobacteriales</taxon>
        <taxon>Mycobacteriaceae</taxon>
        <taxon>Mycobacterium</taxon>
    </lineage>
</organism>
<dbReference type="Proteomes" id="UP000193317">
    <property type="component" value="Unassembled WGS sequence"/>
</dbReference>
<dbReference type="PANTHER" id="PTHR31650:SF1">
    <property type="entry name" value="WAX ESTER SYNTHASE_DIACYLGLYCEROL ACYLTRANSFERASE 4-RELATED"/>
    <property type="match status" value="1"/>
</dbReference>
<dbReference type="InterPro" id="IPR045034">
    <property type="entry name" value="O-acyltransferase_WSD1-like"/>
</dbReference>
<dbReference type="PANTHER" id="PTHR31650">
    <property type="entry name" value="O-ACYLTRANSFERASE (WSD1-LIKE) FAMILY PROTEIN"/>
    <property type="match status" value="1"/>
</dbReference>
<evidence type="ECO:0000256" key="1">
    <source>
        <dbReference type="ARBA" id="ARBA00004771"/>
    </source>
</evidence>
<feature type="domain" description="O-acyltransferase WSD1-like N-terminal" evidence="11">
    <location>
        <begin position="5"/>
        <end position="273"/>
    </location>
</feature>
<protein>
    <recommendedName>
        <fullName evidence="4">diacylglycerol O-acyltransferase</fullName>
        <ecNumber evidence="4">2.3.1.20</ecNumber>
    </recommendedName>
</protein>
<keyword evidence="7" id="KW-0319">Glycerol metabolism</keyword>
<dbReference type="InterPro" id="IPR004255">
    <property type="entry name" value="O-acyltransferase_WSD1_N"/>
</dbReference>
<dbReference type="EC" id="2.3.1.20" evidence="4"/>
<keyword evidence="9 13" id="KW-0012">Acyltransferase</keyword>
<keyword evidence="6 13" id="KW-0808">Transferase</keyword>
<reference evidence="13 14" key="1">
    <citation type="submission" date="2016-01" db="EMBL/GenBank/DDBJ databases">
        <title>The new phylogeny of the genus Mycobacterium.</title>
        <authorList>
            <person name="Tarcisio F."/>
            <person name="Conor M."/>
            <person name="Antonella G."/>
            <person name="Elisabetta G."/>
            <person name="Giulia F.S."/>
            <person name="Sara T."/>
            <person name="Anna F."/>
            <person name="Clotilde B."/>
            <person name="Roberto B."/>
            <person name="Veronica D.S."/>
            <person name="Fabio R."/>
            <person name="Monica P."/>
            <person name="Olivier J."/>
            <person name="Enrico T."/>
            <person name="Nicola S."/>
        </authorList>
    </citation>
    <scope>NUCLEOTIDE SEQUENCE [LARGE SCALE GENOMIC DNA]</scope>
    <source>
        <strain evidence="13 14">DSM 44166</strain>
    </source>
</reference>
<dbReference type="Pfam" id="PF06974">
    <property type="entry name" value="WS_DGAT_C"/>
    <property type="match status" value="1"/>
</dbReference>
<gene>
    <name evidence="13" type="ORF">AWC27_14035</name>
</gene>
<proteinExistence type="inferred from homology"/>
<dbReference type="Gene3D" id="3.30.559.10">
    <property type="entry name" value="Chloramphenicol acetyltransferase-like domain"/>
    <property type="match status" value="1"/>
</dbReference>
<evidence type="ECO:0000256" key="10">
    <source>
        <dbReference type="ARBA" id="ARBA00048109"/>
    </source>
</evidence>
<keyword evidence="5" id="KW-0444">Lipid biosynthesis</keyword>
<keyword evidence="14" id="KW-1185">Reference proteome</keyword>
<dbReference type="GO" id="GO:0005886">
    <property type="term" value="C:plasma membrane"/>
    <property type="evidence" value="ECO:0007669"/>
    <property type="project" value="TreeGrafter"/>
</dbReference>
<name>A0A1X2DJK5_MYCSZ</name>
<comment type="pathway">
    <text evidence="2">Lipid metabolism.</text>
</comment>
<dbReference type="AlphaFoldDB" id="A0A1X2DJK5"/>
<dbReference type="Pfam" id="PF03007">
    <property type="entry name" value="WS_DGAT_cat"/>
    <property type="match status" value="1"/>
</dbReference>
<evidence type="ECO:0000256" key="3">
    <source>
        <dbReference type="ARBA" id="ARBA00009587"/>
    </source>
</evidence>
<dbReference type="GO" id="GO:0001666">
    <property type="term" value="P:response to hypoxia"/>
    <property type="evidence" value="ECO:0007669"/>
    <property type="project" value="TreeGrafter"/>
</dbReference>
<evidence type="ECO:0000256" key="4">
    <source>
        <dbReference type="ARBA" id="ARBA00013244"/>
    </source>
</evidence>
<evidence type="ECO:0000256" key="5">
    <source>
        <dbReference type="ARBA" id="ARBA00022516"/>
    </source>
</evidence>
<dbReference type="EMBL" id="LQPW01000174">
    <property type="protein sequence ID" value="ORW88407.1"/>
    <property type="molecule type" value="Genomic_DNA"/>
</dbReference>
<dbReference type="RefSeq" id="WP_085674012.1">
    <property type="nucleotide sequence ID" value="NZ_JACKRU010000535.1"/>
</dbReference>
<dbReference type="InterPro" id="IPR023213">
    <property type="entry name" value="CAT-like_dom_sf"/>
</dbReference>
<dbReference type="GO" id="GO:0071731">
    <property type="term" value="P:response to nitric oxide"/>
    <property type="evidence" value="ECO:0007669"/>
    <property type="project" value="TreeGrafter"/>
</dbReference>
<evidence type="ECO:0000256" key="2">
    <source>
        <dbReference type="ARBA" id="ARBA00005189"/>
    </source>
</evidence>
<evidence type="ECO:0000313" key="13">
    <source>
        <dbReference type="EMBL" id="ORW88407.1"/>
    </source>
</evidence>
<dbReference type="GO" id="GO:0051701">
    <property type="term" value="P:biological process involved in interaction with host"/>
    <property type="evidence" value="ECO:0007669"/>
    <property type="project" value="TreeGrafter"/>
</dbReference>
<evidence type="ECO:0000256" key="6">
    <source>
        <dbReference type="ARBA" id="ARBA00022679"/>
    </source>
</evidence>
<accession>A0A1X2DJK5</accession>
<evidence type="ECO:0000256" key="7">
    <source>
        <dbReference type="ARBA" id="ARBA00022798"/>
    </source>
</evidence>
<evidence type="ECO:0000256" key="9">
    <source>
        <dbReference type="ARBA" id="ARBA00023315"/>
    </source>
</evidence>
<evidence type="ECO:0000313" key="14">
    <source>
        <dbReference type="Proteomes" id="UP000193317"/>
    </source>
</evidence>
<dbReference type="GO" id="GO:0019432">
    <property type="term" value="P:triglyceride biosynthetic process"/>
    <property type="evidence" value="ECO:0007669"/>
    <property type="project" value="UniProtKB-UniPathway"/>
</dbReference>
<comment type="similarity">
    <text evidence="3">Belongs to the long-chain O-acyltransferase family.</text>
</comment>
<comment type="caution">
    <text evidence="13">The sequence shown here is derived from an EMBL/GenBank/DDBJ whole genome shotgun (WGS) entry which is preliminary data.</text>
</comment>
<dbReference type="GO" id="GO:0004144">
    <property type="term" value="F:diacylglycerol O-acyltransferase activity"/>
    <property type="evidence" value="ECO:0007669"/>
    <property type="project" value="UniProtKB-EC"/>
</dbReference>